<dbReference type="AlphaFoldDB" id="A0AAE0KFL5"/>
<dbReference type="SUPFAM" id="SSF56112">
    <property type="entry name" value="Protein kinase-like (PK-like)"/>
    <property type="match status" value="1"/>
</dbReference>
<evidence type="ECO:0000313" key="3">
    <source>
        <dbReference type="Proteomes" id="UP001287356"/>
    </source>
</evidence>
<reference evidence="2" key="2">
    <citation type="submission" date="2023-06" db="EMBL/GenBank/DDBJ databases">
        <authorList>
            <consortium name="Lawrence Berkeley National Laboratory"/>
            <person name="Haridas S."/>
            <person name="Hensen N."/>
            <person name="Bonometti L."/>
            <person name="Westerberg I."/>
            <person name="Brannstrom I.O."/>
            <person name="Guillou S."/>
            <person name="Cros-Aarteil S."/>
            <person name="Calhoun S."/>
            <person name="Kuo A."/>
            <person name="Mondo S."/>
            <person name="Pangilinan J."/>
            <person name="Riley R."/>
            <person name="Labutti K."/>
            <person name="Andreopoulos B."/>
            <person name="Lipzen A."/>
            <person name="Chen C."/>
            <person name="Yanf M."/>
            <person name="Daum C."/>
            <person name="Ng V."/>
            <person name="Clum A."/>
            <person name="Steindorff A."/>
            <person name="Ohm R."/>
            <person name="Martin F."/>
            <person name="Silar P."/>
            <person name="Natvig D."/>
            <person name="Lalanne C."/>
            <person name="Gautier V."/>
            <person name="Ament-Velasquez S.L."/>
            <person name="Kruys A."/>
            <person name="Hutchinson M.I."/>
            <person name="Powell A.J."/>
            <person name="Barry K."/>
            <person name="Miller A.N."/>
            <person name="Grigoriev I.V."/>
            <person name="Debuchy R."/>
            <person name="Gladieux P."/>
            <person name="Thoren M.H."/>
            <person name="Johannesson H."/>
        </authorList>
    </citation>
    <scope>NUCLEOTIDE SEQUENCE</scope>
    <source>
        <strain evidence="2">CBS 958.72</strain>
    </source>
</reference>
<gene>
    <name evidence="2" type="ORF">B0T24DRAFT_591505</name>
</gene>
<reference evidence="2" key="1">
    <citation type="journal article" date="2023" name="Mol. Phylogenet. Evol.">
        <title>Genome-scale phylogeny and comparative genomics of the fungal order Sordariales.</title>
        <authorList>
            <person name="Hensen N."/>
            <person name="Bonometti L."/>
            <person name="Westerberg I."/>
            <person name="Brannstrom I.O."/>
            <person name="Guillou S."/>
            <person name="Cros-Aarteil S."/>
            <person name="Calhoun S."/>
            <person name="Haridas S."/>
            <person name="Kuo A."/>
            <person name="Mondo S."/>
            <person name="Pangilinan J."/>
            <person name="Riley R."/>
            <person name="LaButti K."/>
            <person name="Andreopoulos B."/>
            <person name="Lipzen A."/>
            <person name="Chen C."/>
            <person name="Yan M."/>
            <person name="Daum C."/>
            <person name="Ng V."/>
            <person name="Clum A."/>
            <person name="Steindorff A."/>
            <person name="Ohm R.A."/>
            <person name="Martin F."/>
            <person name="Silar P."/>
            <person name="Natvig D.O."/>
            <person name="Lalanne C."/>
            <person name="Gautier V."/>
            <person name="Ament-Velasquez S.L."/>
            <person name="Kruys A."/>
            <person name="Hutchinson M.I."/>
            <person name="Powell A.J."/>
            <person name="Barry K."/>
            <person name="Miller A.N."/>
            <person name="Grigoriev I.V."/>
            <person name="Debuchy R."/>
            <person name="Gladieux P."/>
            <person name="Hiltunen Thoren M."/>
            <person name="Johannesson H."/>
        </authorList>
    </citation>
    <scope>NUCLEOTIDE SEQUENCE</scope>
    <source>
        <strain evidence="2">CBS 958.72</strain>
    </source>
</reference>
<organism evidence="2 3">
    <name type="scientific">Lasiosphaeria ovina</name>
    <dbReference type="NCBI Taxonomy" id="92902"/>
    <lineage>
        <taxon>Eukaryota</taxon>
        <taxon>Fungi</taxon>
        <taxon>Dikarya</taxon>
        <taxon>Ascomycota</taxon>
        <taxon>Pezizomycotina</taxon>
        <taxon>Sordariomycetes</taxon>
        <taxon>Sordariomycetidae</taxon>
        <taxon>Sordariales</taxon>
        <taxon>Lasiosphaeriaceae</taxon>
        <taxon>Lasiosphaeria</taxon>
    </lineage>
</organism>
<accession>A0AAE0KFL5</accession>
<dbReference type="GO" id="GO:0005524">
    <property type="term" value="F:ATP binding"/>
    <property type="evidence" value="ECO:0007669"/>
    <property type="project" value="InterPro"/>
</dbReference>
<dbReference type="InterPro" id="IPR000719">
    <property type="entry name" value="Prot_kinase_dom"/>
</dbReference>
<feature type="domain" description="Protein kinase" evidence="1">
    <location>
        <begin position="104"/>
        <end position="401"/>
    </location>
</feature>
<dbReference type="EMBL" id="JAULSN010000003">
    <property type="protein sequence ID" value="KAK3375804.1"/>
    <property type="molecule type" value="Genomic_DNA"/>
</dbReference>
<dbReference type="PROSITE" id="PS50011">
    <property type="entry name" value="PROTEIN_KINASE_DOM"/>
    <property type="match status" value="1"/>
</dbReference>
<name>A0AAE0KFL5_9PEZI</name>
<dbReference type="InterPro" id="IPR011009">
    <property type="entry name" value="Kinase-like_dom_sf"/>
</dbReference>
<protein>
    <recommendedName>
        <fullName evidence="1">Protein kinase domain-containing protein</fullName>
    </recommendedName>
</protein>
<sequence>MHDCCSISIAPSGEFILNDLTKAYDSASQTSLVVQDPELRKEDEQVRLKTLFIFDETLPRRRVIPTVPGHQTTISLETVKADFKLIWTPAFIDTRKVDTSLRSHLQAYARGQGFEGLVLKHKKRSASERTEHSPVGITINESSKVCIIHCVINSTPYAQESKAVDLQTGDAWVVSHANIRSSSSFADEDIPRHTADCYNSQENILSFELYQGFQEDGQFTIFLKPYPFHNLATWSAMPDNKANLQDWMRIFRIDMLHALDFLESENIMHHNICNLQGRYICWKNQGKDIVSAGRLGLALAASADGVNMSPYSEENGWRYYFAPEVNTTARKVYMSSDIYSLGILFVEFDVNNGSGVAQQRNICCPRERGTGSEFEPLPPGKGRAAVMCQRQDEHPRISRGS</sequence>
<comment type="caution">
    <text evidence="2">The sequence shown here is derived from an EMBL/GenBank/DDBJ whole genome shotgun (WGS) entry which is preliminary data.</text>
</comment>
<proteinExistence type="predicted"/>
<evidence type="ECO:0000313" key="2">
    <source>
        <dbReference type="EMBL" id="KAK3375804.1"/>
    </source>
</evidence>
<dbReference type="GO" id="GO:0004672">
    <property type="term" value="F:protein kinase activity"/>
    <property type="evidence" value="ECO:0007669"/>
    <property type="project" value="InterPro"/>
</dbReference>
<dbReference type="Proteomes" id="UP001287356">
    <property type="component" value="Unassembled WGS sequence"/>
</dbReference>
<evidence type="ECO:0000259" key="1">
    <source>
        <dbReference type="PROSITE" id="PS50011"/>
    </source>
</evidence>
<keyword evidence="3" id="KW-1185">Reference proteome</keyword>
<dbReference type="Gene3D" id="1.10.510.10">
    <property type="entry name" value="Transferase(Phosphotransferase) domain 1"/>
    <property type="match status" value="1"/>
</dbReference>